<dbReference type="InterPro" id="IPR001876">
    <property type="entry name" value="Znf_RanBP2"/>
</dbReference>
<feature type="region of interest" description="Disordered" evidence="4">
    <location>
        <begin position="184"/>
        <end position="203"/>
    </location>
</feature>
<evidence type="ECO:0000259" key="5">
    <source>
        <dbReference type="SMART" id="SM00547"/>
    </source>
</evidence>
<evidence type="ECO:0000256" key="2">
    <source>
        <dbReference type="ARBA" id="ARBA00022771"/>
    </source>
</evidence>
<protein>
    <recommendedName>
        <fullName evidence="5">RanBP2-type domain-containing protein</fullName>
    </recommendedName>
</protein>
<organism evidence="6">
    <name type="scientific">viral metagenome</name>
    <dbReference type="NCBI Taxonomy" id="1070528"/>
    <lineage>
        <taxon>unclassified sequences</taxon>
        <taxon>metagenomes</taxon>
        <taxon>organismal metagenomes</taxon>
    </lineage>
</organism>
<keyword evidence="1" id="KW-0479">Metal-binding</keyword>
<proteinExistence type="predicted"/>
<dbReference type="AlphaFoldDB" id="A0A6C0J4C9"/>
<dbReference type="GO" id="GO:0008270">
    <property type="term" value="F:zinc ion binding"/>
    <property type="evidence" value="ECO:0007669"/>
    <property type="project" value="UniProtKB-KW"/>
</dbReference>
<evidence type="ECO:0000256" key="1">
    <source>
        <dbReference type="ARBA" id="ARBA00022723"/>
    </source>
</evidence>
<keyword evidence="2" id="KW-0863">Zinc-finger</keyword>
<accession>A0A6C0J4C9</accession>
<evidence type="ECO:0000256" key="3">
    <source>
        <dbReference type="ARBA" id="ARBA00022833"/>
    </source>
</evidence>
<keyword evidence="3" id="KW-0862">Zinc</keyword>
<dbReference type="SMART" id="SM00547">
    <property type="entry name" value="ZnF_RBZ"/>
    <property type="match status" value="1"/>
</dbReference>
<sequence>MEELYKKKYLKYKKKYLNLINQIGGTVCPICTFKNKLSDITCVMCGASLIKQNPFGSTVMTRHNNGGEKDYTNSCMWISILDYIRHIRGNKSVTLKVLRQLANSDLPEDKNAEFDNKNKRYTDGLLNICLVYNIQLRIYSRDSGGKLILSDVYPPPGSSLALQNPDIVNIMSFGRHFELITTGETPVDESQESGRGGTADGKTLDTIKTDTPLLIRYQDGYLDITKLLKHIDSLKFILKGSLSPTDREKVQTDLVIQNSLLEEAYKIIDHNMEEQESARKMRHLVQKEKSHIETLIKDYTSTIEALRAYPDSDNEISRLDKEISILVKEIKKYQSYLSLLE</sequence>
<name>A0A6C0J4C9_9ZZZZ</name>
<feature type="domain" description="RanBP2-type" evidence="5">
    <location>
        <begin position="24"/>
        <end position="48"/>
    </location>
</feature>
<dbReference type="EMBL" id="MN740324">
    <property type="protein sequence ID" value="QHU00163.1"/>
    <property type="molecule type" value="Genomic_DNA"/>
</dbReference>
<evidence type="ECO:0000256" key="4">
    <source>
        <dbReference type="SAM" id="MobiDB-lite"/>
    </source>
</evidence>
<reference evidence="6" key="1">
    <citation type="journal article" date="2020" name="Nature">
        <title>Giant virus diversity and host interactions through global metagenomics.</title>
        <authorList>
            <person name="Schulz F."/>
            <person name="Roux S."/>
            <person name="Paez-Espino D."/>
            <person name="Jungbluth S."/>
            <person name="Walsh D.A."/>
            <person name="Denef V.J."/>
            <person name="McMahon K.D."/>
            <person name="Konstantinidis K.T."/>
            <person name="Eloe-Fadrosh E.A."/>
            <person name="Kyrpides N.C."/>
            <person name="Woyke T."/>
        </authorList>
    </citation>
    <scope>NUCLEOTIDE SEQUENCE</scope>
    <source>
        <strain evidence="6">GVMAG-M-3300025860-12</strain>
    </source>
</reference>
<evidence type="ECO:0000313" key="6">
    <source>
        <dbReference type="EMBL" id="QHU00163.1"/>
    </source>
</evidence>